<dbReference type="InterPro" id="IPR016181">
    <property type="entry name" value="Acyl_CoA_acyltransferase"/>
</dbReference>
<dbReference type="PROSITE" id="PS51186">
    <property type="entry name" value="GNAT"/>
    <property type="match status" value="1"/>
</dbReference>
<dbReference type="SUPFAM" id="SSF55729">
    <property type="entry name" value="Acyl-CoA N-acyltransferases (Nat)"/>
    <property type="match status" value="1"/>
</dbReference>
<dbReference type="Pfam" id="PF00583">
    <property type="entry name" value="Acetyltransf_1"/>
    <property type="match status" value="1"/>
</dbReference>
<dbReference type="InParanoid" id="A0A2T3AD41"/>
<dbReference type="STRING" id="2025994.A0A2T3AD41"/>
<dbReference type="GO" id="GO:0016747">
    <property type="term" value="F:acyltransferase activity, transferring groups other than amino-acyl groups"/>
    <property type="evidence" value="ECO:0007669"/>
    <property type="project" value="InterPro"/>
</dbReference>
<proteinExistence type="predicted"/>
<keyword evidence="3" id="KW-1185">Reference proteome</keyword>
<protein>
    <recommendedName>
        <fullName evidence="1">N-acetyltransferase domain-containing protein</fullName>
    </recommendedName>
</protein>
<organism evidence="2 3">
    <name type="scientific">Coniella lustricola</name>
    <dbReference type="NCBI Taxonomy" id="2025994"/>
    <lineage>
        <taxon>Eukaryota</taxon>
        <taxon>Fungi</taxon>
        <taxon>Dikarya</taxon>
        <taxon>Ascomycota</taxon>
        <taxon>Pezizomycotina</taxon>
        <taxon>Sordariomycetes</taxon>
        <taxon>Sordariomycetidae</taxon>
        <taxon>Diaporthales</taxon>
        <taxon>Schizoparmaceae</taxon>
        <taxon>Coniella</taxon>
    </lineage>
</organism>
<accession>A0A2T3AD41</accession>
<gene>
    <name evidence="2" type="ORF">BD289DRAFT_186806</name>
</gene>
<name>A0A2T3AD41_9PEZI</name>
<feature type="domain" description="N-acetyltransferase" evidence="1">
    <location>
        <begin position="40"/>
        <end position="194"/>
    </location>
</feature>
<reference evidence="2 3" key="1">
    <citation type="journal article" date="2018" name="Mycol. Prog.">
        <title>Coniella lustricola, a new species from submerged detritus.</title>
        <authorList>
            <person name="Raudabaugh D.B."/>
            <person name="Iturriaga T."/>
            <person name="Carver A."/>
            <person name="Mondo S."/>
            <person name="Pangilinan J."/>
            <person name="Lipzen A."/>
            <person name="He G."/>
            <person name="Amirebrahimi M."/>
            <person name="Grigoriev I.V."/>
            <person name="Miller A.N."/>
        </authorList>
    </citation>
    <scope>NUCLEOTIDE SEQUENCE [LARGE SCALE GENOMIC DNA]</scope>
    <source>
        <strain evidence="2 3">B22-T-1</strain>
    </source>
</reference>
<sequence>MSSPGPARTVLFSPKEHSHLTPWLAGLQAQCITSDKLTSAFLPPLSHEKLLSWWKDRIAEAAAAQRVIVLLLLPPAVDSETGNGVKIPGSHLVGVAMLAIPQLETAPFRASVESLLLSTKYRRRGGARSLLIALEAQASINGRYLLIAEVDSATPAMKLFLGLGYTTAGAIPGYCVNANGDFRSFGILYKNLKDSKC</sequence>
<dbReference type="OrthoDB" id="41532at2759"/>
<dbReference type="Proteomes" id="UP000241462">
    <property type="component" value="Unassembled WGS sequence"/>
</dbReference>
<evidence type="ECO:0000259" key="1">
    <source>
        <dbReference type="PROSITE" id="PS51186"/>
    </source>
</evidence>
<dbReference type="InterPro" id="IPR000182">
    <property type="entry name" value="GNAT_dom"/>
</dbReference>
<dbReference type="AlphaFoldDB" id="A0A2T3AD41"/>
<evidence type="ECO:0000313" key="3">
    <source>
        <dbReference type="Proteomes" id="UP000241462"/>
    </source>
</evidence>
<evidence type="ECO:0000313" key="2">
    <source>
        <dbReference type="EMBL" id="PSR92174.1"/>
    </source>
</evidence>
<dbReference type="Gene3D" id="3.40.630.30">
    <property type="match status" value="1"/>
</dbReference>
<dbReference type="EMBL" id="KZ678409">
    <property type="protein sequence ID" value="PSR92174.1"/>
    <property type="molecule type" value="Genomic_DNA"/>
</dbReference>